<organism evidence="1 2">
    <name type="scientific">Rhodovarius crocodyli</name>
    <dbReference type="NCBI Taxonomy" id="1979269"/>
    <lineage>
        <taxon>Bacteria</taxon>
        <taxon>Pseudomonadati</taxon>
        <taxon>Pseudomonadota</taxon>
        <taxon>Alphaproteobacteria</taxon>
        <taxon>Acetobacterales</taxon>
        <taxon>Roseomonadaceae</taxon>
        <taxon>Rhodovarius</taxon>
    </lineage>
</organism>
<comment type="caution">
    <text evidence="1">The sequence shown here is derived from an EMBL/GenBank/DDBJ whole genome shotgun (WGS) entry which is preliminary data.</text>
</comment>
<evidence type="ECO:0000313" key="2">
    <source>
        <dbReference type="Proteomes" id="UP000282957"/>
    </source>
</evidence>
<proteinExistence type="predicted"/>
<dbReference type="Proteomes" id="UP000282957">
    <property type="component" value="Unassembled WGS sequence"/>
</dbReference>
<gene>
    <name evidence="1" type="ORF">EOD42_22535</name>
</gene>
<protein>
    <submittedName>
        <fullName evidence="1">Uncharacterized protein</fullName>
    </submittedName>
</protein>
<dbReference type="EMBL" id="SACL01000011">
    <property type="protein sequence ID" value="RVT91436.1"/>
    <property type="molecule type" value="Genomic_DNA"/>
</dbReference>
<accession>A0A437M1I0</accession>
<sequence>MSLMRSLDMKDGRAPVVALSCCIAMGDGMLPIPSDDGRSAGPFMLLSLHGEELGFCTFPQSWGDLSGSLLANGAACITVPLAQFGMVGPVGATNLVLLPNAERWRLHKLIAVHLMGIYPEQLAEIPGCSFHPINSTAS</sequence>
<dbReference type="RefSeq" id="WP_127789854.1">
    <property type="nucleotide sequence ID" value="NZ_SACL01000011.1"/>
</dbReference>
<keyword evidence="2" id="KW-1185">Reference proteome</keyword>
<evidence type="ECO:0000313" key="1">
    <source>
        <dbReference type="EMBL" id="RVT91436.1"/>
    </source>
</evidence>
<dbReference type="AlphaFoldDB" id="A0A437M1I0"/>
<name>A0A437M1I0_9PROT</name>
<reference evidence="1 2" key="1">
    <citation type="submission" date="2019-01" db="EMBL/GenBank/DDBJ databases">
        <authorList>
            <person name="Chen W.-M."/>
        </authorList>
    </citation>
    <scope>NUCLEOTIDE SEQUENCE [LARGE SCALE GENOMIC DNA]</scope>
    <source>
        <strain evidence="1 2">CCP-6</strain>
    </source>
</reference>